<organism evidence="1 2">
    <name type="scientific">Salicibibacter cibarius</name>
    <dbReference type="NCBI Taxonomy" id="2743000"/>
    <lineage>
        <taxon>Bacteria</taxon>
        <taxon>Bacillati</taxon>
        <taxon>Bacillota</taxon>
        <taxon>Bacilli</taxon>
        <taxon>Bacillales</taxon>
        <taxon>Bacillaceae</taxon>
        <taxon>Salicibibacter</taxon>
    </lineage>
</organism>
<dbReference type="KEGG" id="scia:HUG15_22250"/>
<proteinExistence type="predicted"/>
<protein>
    <submittedName>
        <fullName evidence="1">Abi family protein</fullName>
    </submittedName>
</protein>
<accession>A0A7T6Z733</accession>
<dbReference type="RefSeq" id="WP_200125957.1">
    <property type="nucleotide sequence ID" value="NZ_CP054705.1"/>
</dbReference>
<dbReference type="PIRSF" id="PIRSF034934">
    <property type="entry name" value="AbiF_AbiD"/>
    <property type="match status" value="1"/>
</dbReference>
<gene>
    <name evidence="1" type="ORF">HUG15_22250</name>
</gene>
<dbReference type="InterPro" id="IPR011664">
    <property type="entry name" value="Abi_system_AbiD/AbiF-like"/>
</dbReference>
<dbReference type="Proteomes" id="UP000595823">
    <property type="component" value="Chromosome"/>
</dbReference>
<evidence type="ECO:0000313" key="2">
    <source>
        <dbReference type="Proteomes" id="UP000595823"/>
    </source>
</evidence>
<reference evidence="1 2" key="1">
    <citation type="submission" date="2020-06" db="EMBL/GenBank/DDBJ databases">
        <title>Genomic analysis of Salicibibacter sp. NKC5-3.</title>
        <authorList>
            <person name="Oh Y.J."/>
        </authorList>
    </citation>
    <scope>NUCLEOTIDE SEQUENCE [LARGE SCALE GENOMIC DNA]</scope>
    <source>
        <strain evidence="1 2">NKC5-3</strain>
    </source>
</reference>
<dbReference type="InterPro" id="IPR017034">
    <property type="entry name" value="Abi_system_AbiD/AbiF"/>
</dbReference>
<name>A0A7T6Z733_9BACI</name>
<dbReference type="Pfam" id="PF07751">
    <property type="entry name" value="Abi_2"/>
    <property type="match status" value="1"/>
</dbReference>
<sequence length="295" mass="34896">MEGSNLTKEFTTFREQLNILKSRNLIIKDDDFAVSVLKSINYYRFTGYLIPFKTADGKYKKGTTFDQIYNIYEFDRRLRLLLLELIESIELKFRVAVSHYFSEKNTPTAYEHASYFVDESKHKKFYDQYIEYRNKSNELFIKHYLSNGYDIPFWVAVEIIPFGSLSMLYANMNNDDKSYIATKAYNSKPYLINSYMHTFSTLRNACTHFNRIYDKSFPIKPKIPTPISKKFNPSFTMYKILLVMKSLLDNRLFMNSMINLNVLITEYSESIALHRIGLPQNWYNELTTKSLDSII</sequence>
<evidence type="ECO:0000313" key="1">
    <source>
        <dbReference type="EMBL" id="QQK78038.1"/>
    </source>
</evidence>
<dbReference type="EMBL" id="CP054705">
    <property type="protein sequence ID" value="QQK78038.1"/>
    <property type="molecule type" value="Genomic_DNA"/>
</dbReference>
<dbReference type="AlphaFoldDB" id="A0A7T6Z733"/>
<keyword evidence="2" id="KW-1185">Reference proteome</keyword>